<proteinExistence type="predicted"/>
<dbReference type="EMBL" id="LR862138">
    <property type="protein sequence ID" value="CAD1818182.1"/>
    <property type="molecule type" value="Genomic_DNA"/>
</dbReference>
<evidence type="ECO:0000256" key="3">
    <source>
        <dbReference type="ARBA" id="ARBA00012507"/>
    </source>
</evidence>
<dbReference type="InterPro" id="IPR058865">
    <property type="entry name" value="GDPGP1_C"/>
</dbReference>
<name>A0A6V7NHV6_ANACO</name>
<comment type="function">
    <text evidence="2">Specific and highly efficient GDP-D-glucose phosphorylase regulating the levels of GDP-D-glucose in cells.</text>
</comment>
<protein>
    <recommendedName>
        <fullName evidence="4">GDP-D-glucose phosphorylase 1</fullName>
        <ecNumber evidence="3">2.7.7.78</ecNumber>
    </recommendedName>
</protein>
<evidence type="ECO:0000259" key="6">
    <source>
        <dbReference type="Pfam" id="PF26216"/>
    </source>
</evidence>
<evidence type="ECO:0000256" key="1">
    <source>
        <dbReference type="ARBA" id="ARBA00000063"/>
    </source>
</evidence>
<reference evidence="7" key="1">
    <citation type="submission" date="2020-07" db="EMBL/GenBank/DDBJ databases">
        <authorList>
            <person name="Lin J."/>
        </authorList>
    </citation>
    <scope>NUCLEOTIDE SEQUENCE</scope>
</reference>
<organism evidence="7">
    <name type="scientific">Ananas comosus var. bracteatus</name>
    <name type="common">red pineapple</name>
    <dbReference type="NCBI Taxonomy" id="296719"/>
    <lineage>
        <taxon>Eukaryota</taxon>
        <taxon>Viridiplantae</taxon>
        <taxon>Streptophyta</taxon>
        <taxon>Embryophyta</taxon>
        <taxon>Tracheophyta</taxon>
        <taxon>Spermatophyta</taxon>
        <taxon>Magnoliopsida</taxon>
        <taxon>Liliopsida</taxon>
        <taxon>Poales</taxon>
        <taxon>Bromeliaceae</taxon>
        <taxon>Bromelioideae</taxon>
        <taxon>Ananas</taxon>
    </lineage>
</organism>
<dbReference type="InterPro" id="IPR026506">
    <property type="entry name" value="GDPGP"/>
</dbReference>
<feature type="region of interest" description="Disordered" evidence="5">
    <location>
        <begin position="118"/>
        <end position="141"/>
    </location>
</feature>
<evidence type="ECO:0000256" key="2">
    <source>
        <dbReference type="ARBA" id="ARBA00003049"/>
    </source>
</evidence>
<gene>
    <name evidence="7" type="ORF">CB5_LOCUS1393</name>
</gene>
<dbReference type="GO" id="GO:0006006">
    <property type="term" value="P:glucose metabolic process"/>
    <property type="evidence" value="ECO:0007669"/>
    <property type="project" value="TreeGrafter"/>
</dbReference>
<sequence length="141" mass="15732">MKDLSNAVANSCIYLQENNIPFNVLICGSGGRIFLFPQCYAERQALGKVSQELLDTQVNPAAWEIGGHMVLKRRKDYEEASEDSAWRLLAEVSLSAERFQQVKGCIFDALGLAVSEEESEANESLDSTRMCDSSVKKKKQH</sequence>
<dbReference type="AlphaFoldDB" id="A0A6V7NHV6"/>
<feature type="domain" description="GDPGP1-like C-terminal" evidence="6">
    <location>
        <begin position="1"/>
        <end position="111"/>
    </location>
</feature>
<dbReference type="PANTHER" id="PTHR20884:SF8">
    <property type="entry name" value="GDP-D-GLUCOSE PHOSPHORYLASE 1"/>
    <property type="match status" value="1"/>
</dbReference>
<evidence type="ECO:0000256" key="4">
    <source>
        <dbReference type="ARBA" id="ARBA00018857"/>
    </source>
</evidence>
<comment type="catalytic activity">
    <reaction evidence="1">
        <text>GDP-alpha-D-glucose + phosphate = alpha-D-glucose 1-phosphate + GDP + H(+)</text>
        <dbReference type="Rhea" id="RHEA:30387"/>
        <dbReference type="ChEBI" id="CHEBI:15378"/>
        <dbReference type="ChEBI" id="CHEBI:43474"/>
        <dbReference type="ChEBI" id="CHEBI:58189"/>
        <dbReference type="ChEBI" id="CHEBI:58601"/>
        <dbReference type="ChEBI" id="CHEBI:62230"/>
        <dbReference type="EC" id="2.7.7.78"/>
    </reaction>
</comment>
<evidence type="ECO:0000256" key="5">
    <source>
        <dbReference type="SAM" id="MobiDB-lite"/>
    </source>
</evidence>
<dbReference type="GO" id="GO:0000166">
    <property type="term" value="F:nucleotide binding"/>
    <property type="evidence" value="ECO:0007669"/>
    <property type="project" value="UniProtKB-KW"/>
</dbReference>
<dbReference type="GO" id="GO:0080048">
    <property type="term" value="F:GDP-D-glucose phosphorylase activity"/>
    <property type="evidence" value="ECO:0007669"/>
    <property type="project" value="UniProtKB-EC"/>
</dbReference>
<evidence type="ECO:0000313" key="7">
    <source>
        <dbReference type="EMBL" id="CAD1818182.1"/>
    </source>
</evidence>
<dbReference type="EC" id="2.7.7.78" evidence="3"/>
<dbReference type="GO" id="GO:0016787">
    <property type="term" value="F:hydrolase activity"/>
    <property type="evidence" value="ECO:0007669"/>
    <property type="project" value="UniProtKB-KW"/>
</dbReference>
<accession>A0A6V7NHV6</accession>
<dbReference type="GO" id="GO:0005737">
    <property type="term" value="C:cytoplasm"/>
    <property type="evidence" value="ECO:0007669"/>
    <property type="project" value="UniProtKB-SubCell"/>
</dbReference>
<dbReference type="PANTHER" id="PTHR20884">
    <property type="entry name" value="GDP-D-GLUCOSE PHOSPHORYLASE 1"/>
    <property type="match status" value="1"/>
</dbReference>
<dbReference type="Pfam" id="PF26216">
    <property type="entry name" value="GDPGP1_C"/>
    <property type="match status" value="1"/>
</dbReference>
<dbReference type="GO" id="GO:0005085">
    <property type="term" value="F:guanyl-nucleotide exchange factor activity"/>
    <property type="evidence" value="ECO:0007669"/>
    <property type="project" value="UniProtKB-KW"/>
</dbReference>